<accession>A0ABY6GRT9</accession>
<proteinExistence type="predicted"/>
<keyword evidence="2" id="KW-1185">Reference proteome</keyword>
<gene>
    <name evidence="1" type="primary">pglZ</name>
    <name evidence="1" type="ORF">NX720_21840</name>
</gene>
<dbReference type="Gene3D" id="3.40.720.10">
    <property type="entry name" value="Alkaline Phosphatase, subunit A"/>
    <property type="match status" value="1"/>
</dbReference>
<reference evidence="1" key="1">
    <citation type="submission" date="2022-10" db="EMBL/GenBank/DDBJ databases">
        <title>Completed Genome Sequence of two octocoral isolated bacterium, Endozoicomonas euniceicola EF212T and Endozoicomonas gorgoniicola PS125T.</title>
        <authorList>
            <person name="Chiou Y.-J."/>
            <person name="Chen Y.-H."/>
        </authorList>
    </citation>
    <scope>NUCLEOTIDE SEQUENCE</scope>
    <source>
        <strain evidence="1">EF212</strain>
    </source>
</reference>
<sequence>MNSEQLSLGLAAKFHDHRIVFWYDPERSFSESVEELSLANVTVVNMENASTFQVKKRVELDEPDSQFLLYFPHDIPEMENDWLLDIRLYSDQFYADASSMLLNELGIIRMALRSHIQERKSFFASKKRLEALKKRVDADESELSIDLKMMAVLAGAESSSLDEVLLKMFFEYAEHLEDSGSALSLQQNLDKFGLLPSLYKALFEHFGYHSEDPSVEELLLKLFCTELWTHLEGDDKNWLNANVLSSTAGRATATAFMTTWRDSRRFAEDYDRIAKDLENKLDVVRSINPGSVHALIDCETFEVIEQLVIKQLVNALLGQGQTISRGQIDEIVNKRMSGHWCQMRTEYAAIYDALKAANALFALRKKYTDGFHFDTAEALYTAYTDELYQFDQLYRQFNEQARKVQAKGADILRQLDNAVEEMYCHWYLFELGLSWDKLLENQCEQNGSLNHWRLNGIPYQKDFYRDRVQTVLKKSQVKRVFVVISDALRFEVAEELCRNINGHKRFKADLESQLGVLPSYTQLGMASLLPHIRLGYKEDLSGVVLVDGQSASGLENRAKILKPYNGVAVTAKELFNWSNQEGREKIRDAEVVYIYHDTIDAIGDKAATEDKTLTACRDGITELEDLVGRIINRLNASRVVVTADHGFLFRQQALASEDKTGLDNKPENAFEAKKRYILGSSLAKEENCWHGRVADSAESQCDTEFLLPKGANRFHFVGGARFVHGGAMPQEVCVPVMTVRPLQKQQADKKTKQKVGVVVASQPVKLVNNIDKVRFLQTDAVSEGFVPRTLICKIVDHRGQTVSSEETLVFNSESDQMGERTREARFKLIGSEFDRTAVYTLKMLDAETSTEYSQYSVSIDLAFHDDFF</sequence>
<dbReference type="Proteomes" id="UP001163255">
    <property type="component" value="Chromosome"/>
</dbReference>
<dbReference type="NCBIfam" id="TIGR02687">
    <property type="entry name" value="BREX-1 system phosphatase PglZ type A"/>
    <property type="match status" value="1"/>
</dbReference>
<dbReference type="SUPFAM" id="SSF53649">
    <property type="entry name" value="Alkaline phosphatase-like"/>
    <property type="match status" value="1"/>
</dbReference>
<dbReference type="Pfam" id="PF08665">
    <property type="entry name" value="PglZ"/>
    <property type="match status" value="1"/>
</dbReference>
<dbReference type="EMBL" id="CP103300">
    <property type="protein sequence ID" value="UYM15462.1"/>
    <property type="molecule type" value="Genomic_DNA"/>
</dbReference>
<protein>
    <submittedName>
        <fullName evidence="1">BREX-1 system phosphatase PglZ type A</fullName>
    </submittedName>
</protein>
<evidence type="ECO:0000313" key="1">
    <source>
        <dbReference type="EMBL" id="UYM15462.1"/>
    </source>
</evidence>
<dbReference type="InterPro" id="IPR017850">
    <property type="entry name" value="Alkaline_phosphatase_core_sf"/>
</dbReference>
<dbReference type="RefSeq" id="WP_262597490.1">
    <property type="nucleotide sequence ID" value="NZ_CP103300.1"/>
</dbReference>
<name>A0ABY6GRT9_9GAMM</name>
<organism evidence="1 2">
    <name type="scientific">Endozoicomonas euniceicola</name>
    <dbReference type="NCBI Taxonomy" id="1234143"/>
    <lineage>
        <taxon>Bacteria</taxon>
        <taxon>Pseudomonadati</taxon>
        <taxon>Pseudomonadota</taxon>
        <taxon>Gammaproteobacteria</taxon>
        <taxon>Oceanospirillales</taxon>
        <taxon>Endozoicomonadaceae</taxon>
        <taxon>Endozoicomonas</taxon>
    </lineage>
</organism>
<dbReference type="InterPro" id="IPR014060">
    <property type="entry name" value="PglZ"/>
</dbReference>
<evidence type="ECO:0000313" key="2">
    <source>
        <dbReference type="Proteomes" id="UP001163255"/>
    </source>
</evidence>